<protein>
    <submittedName>
        <fullName evidence="2">Uncharacterized protein</fullName>
    </submittedName>
</protein>
<dbReference type="PROSITE" id="PS51257">
    <property type="entry name" value="PROKAR_LIPOPROTEIN"/>
    <property type="match status" value="1"/>
</dbReference>
<sequence length="416" mass="42514">MRNFLSLAALALPALLLAGCTAGTQAQPAATVETAAAPPPQTLTAYASPALQPALQAYAAGQGVTLTLADDASAAELIALDYDPAGLVQGLDAAQDPLLGAAALRAGLDDTAVSLPVGRSLYGYWANGAMLDALLGEGGTTALQNATWAEWSDFVETLQAWLAEPGPATVTLAGSDYALPEAKPDTLTATGVFAQPMDRAAGYTAALLAAGTERTADTLTGPLNGVYSAAALEWDNLAQSDETALFRRAKLTDLLAAYGSDACQSLVLVPFKCNLEESDLSTEEYNLTGLLNYPVLAQAGTLTVNAAAGEEARKAAEGAVLWLYSSGEGEAALTETLGVITPWNTAYDGTALGAMQVQQASTGILPGAAFTQAQADALAENEAALQGGGRTSAERRDFTARALEILGAAEPAESEK</sequence>
<organism evidence="2 3">
    <name type="scientific">Candidatus Gemmiger excrementipullorum</name>
    <dbReference type="NCBI Taxonomy" id="2838610"/>
    <lineage>
        <taxon>Bacteria</taxon>
        <taxon>Bacillati</taxon>
        <taxon>Bacillota</taxon>
        <taxon>Clostridia</taxon>
        <taxon>Eubacteriales</taxon>
        <taxon>Gemmiger</taxon>
    </lineage>
</organism>
<dbReference type="Proteomes" id="UP000886751">
    <property type="component" value="Unassembled WGS sequence"/>
</dbReference>
<reference evidence="2" key="1">
    <citation type="journal article" date="2021" name="PeerJ">
        <title>Extensive microbial diversity within the chicken gut microbiome revealed by metagenomics and culture.</title>
        <authorList>
            <person name="Gilroy R."/>
            <person name="Ravi A."/>
            <person name="Getino M."/>
            <person name="Pursley I."/>
            <person name="Horton D.L."/>
            <person name="Alikhan N.F."/>
            <person name="Baker D."/>
            <person name="Gharbi K."/>
            <person name="Hall N."/>
            <person name="Watson M."/>
            <person name="Adriaenssens E.M."/>
            <person name="Foster-Nyarko E."/>
            <person name="Jarju S."/>
            <person name="Secka A."/>
            <person name="Antonio M."/>
            <person name="Oren A."/>
            <person name="Chaudhuri R.R."/>
            <person name="La Ragione R."/>
            <person name="Hildebrand F."/>
            <person name="Pallen M.J."/>
        </authorList>
    </citation>
    <scope>NUCLEOTIDE SEQUENCE</scope>
    <source>
        <strain evidence="2">ChiHecec2B26-7398</strain>
    </source>
</reference>
<accession>A0A9D1Y1A7</accession>
<dbReference type="AlphaFoldDB" id="A0A9D1Y1A7"/>
<feature type="signal peptide" evidence="1">
    <location>
        <begin position="1"/>
        <end position="26"/>
    </location>
</feature>
<reference evidence="2" key="2">
    <citation type="submission" date="2021-04" db="EMBL/GenBank/DDBJ databases">
        <authorList>
            <person name="Gilroy R."/>
        </authorList>
    </citation>
    <scope>NUCLEOTIDE SEQUENCE</scope>
    <source>
        <strain evidence="2">ChiHecec2B26-7398</strain>
    </source>
</reference>
<feature type="chain" id="PRO_5039336204" evidence="1">
    <location>
        <begin position="27"/>
        <end position="416"/>
    </location>
</feature>
<keyword evidence="1" id="KW-0732">Signal</keyword>
<name>A0A9D1Y1A7_9FIRM</name>
<evidence type="ECO:0000256" key="1">
    <source>
        <dbReference type="SAM" id="SignalP"/>
    </source>
</evidence>
<proteinExistence type="predicted"/>
<comment type="caution">
    <text evidence="2">The sequence shown here is derived from an EMBL/GenBank/DDBJ whole genome shotgun (WGS) entry which is preliminary data.</text>
</comment>
<gene>
    <name evidence="2" type="ORF">H9846_06535</name>
</gene>
<evidence type="ECO:0000313" key="3">
    <source>
        <dbReference type="Proteomes" id="UP000886751"/>
    </source>
</evidence>
<evidence type="ECO:0000313" key="2">
    <source>
        <dbReference type="EMBL" id="HIX95096.1"/>
    </source>
</evidence>
<dbReference type="EMBL" id="DXEI01000095">
    <property type="protein sequence ID" value="HIX95096.1"/>
    <property type="molecule type" value="Genomic_DNA"/>
</dbReference>